<dbReference type="Pfam" id="PF02469">
    <property type="entry name" value="Fasciclin"/>
    <property type="match status" value="2"/>
</dbReference>
<dbReference type="Proteomes" id="UP001201980">
    <property type="component" value="Unassembled WGS sequence"/>
</dbReference>
<accession>A0AAD5RM83</accession>
<dbReference type="AlphaFoldDB" id="A0AAD5RM83"/>
<feature type="domain" description="FAS1" evidence="1">
    <location>
        <begin position="11"/>
        <end position="163"/>
    </location>
</feature>
<dbReference type="SUPFAM" id="SSF82153">
    <property type="entry name" value="FAS1 domain"/>
    <property type="match status" value="2"/>
</dbReference>
<keyword evidence="3" id="KW-1185">Reference proteome</keyword>
<dbReference type="InterPro" id="IPR050904">
    <property type="entry name" value="Adhesion/Biosynth-related"/>
</dbReference>
<reference evidence="2" key="1">
    <citation type="submission" date="2022-07" db="EMBL/GenBank/DDBJ databases">
        <title>Draft genome sequence of Zalerion maritima ATCC 34329, a (micro)plastics degrading marine fungus.</title>
        <authorList>
            <person name="Paco A."/>
            <person name="Goncalves M.F.M."/>
            <person name="Rocha-Santos T.A.P."/>
            <person name="Alves A."/>
        </authorList>
    </citation>
    <scope>NUCLEOTIDE SEQUENCE</scope>
    <source>
        <strain evidence="2">ATCC 34329</strain>
    </source>
</reference>
<evidence type="ECO:0000313" key="2">
    <source>
        <dbReference type="EMBL" id="KAJ2897900.1"/>
    </source>
</evidence>
<name>A0AAD5RM83_9PEZI</name>
<dbReference type="GO" id="GO:0016236">
    <property type="term" value="P:macroautophagy"/>
    <property type="evidence" value="ECO:0007669"/>
    <property type="project" value="TreeGrafter"/>
</dbReference>
<evidence type="ECO:0000259" key="1">
    <source>
        <dbReference type="PROSITE" id="PS50213"/>
    </source>
</evidence>
<dbReference type="EMBL" id="JAKWBI020000252">
    <property type="protein sequence ID" value="KAJ2897900.1"/>
    <property type="molecule type" value="Genomic_DNA"/>
</dbReference>
<dbReference type="InterPro" id="IPR036378">
    <property type="entry name" value="FAS1_dom_sf"/>
</dbReference>
<dbReference type="FunFam" id="2.30.180.10:FF:000032">
    <property type="entry name" value="Fasciclin domain-containing protein, putative"/>
    <property type="match status" value="1"/>
</dbReference>
<dbReference type="PANTHER" id="PTHR10900">
    <property type="entry name" value="PERIOSTIN-RELATED"/>
    <property type="match status" value="1"/>
</dbReference>
<dbReference type="PANTHER" id="PTHR10900:SF77">
    <property type="entry name" value="FI19380P1"/>
    <property type="match status" value="1"/>
</dbReference>
<evidence type="ECO:0000313" key="3">
    <source>
        <dbReference type="Proteomes" id="UP001201980"/>
    </source>
</evidence>
<dbReference type="GO" id="GO:0000329">
    <property type="term" value="C:fungal-type vacuole membrane"/>
    <property type="evidence" value="ECO:0007669"/>
    <property type="project" value="TreeGrafter"/>
</dbReference>
<organism evidence="2 3">
    <name type="scientific">Zalerion maritima</name>
    <dbReference type="NCBI Taxonomy" id="339359"/>
    <lineage>
        <taxon>Eukaryota</taxon>
        <taxon>Fungi</taxon>
        <taxon>Dikarya</taxon>
        <taxon>Ascomycota</taxon>
        <taxon>Pezizomycotina</taxon>
        <taxon>Sordariomycetes</taxon>
        <taxon>Lulworthiomycetidae</taxon>
        <taxon>Lulworthiales</taxon>
        <taxon>Lulworthiaceae</taxon>
        <taxon>Zalerion</taxon>
    </lineage>
</organism>
<dbReference type="PROSITE" id="PS50213">
    <property type="entry name" value="FAS1"/>
    <property type="match status" value="2"/>
</dbReference>
<proteinExistence type="predicted"/>
<sequence length="369" mass="38134">MALAASRLVSAATITEVLQQNQDTLSTLTNLLGTVPDLVDTLSAANNITIFAPSNDAFSKLVEQNPTEAEAEETNTELLTMLLAYHVINGTFNSTDFGATPVFARTLLEGEPFANVTGGGQNLGLMLSNNAATVISGLKQTSMVVAADIPFDGGIVHVVDTVMNIPSHVSTAAMTVGLTSLAGALVKTNLLNVVDSIEDLTIFAPSNEAFAAIASAAESITDDQLGTVLRYHVVRGKVAFSPSLVGEAEQTVLTLAGEAVTVRTVNGDVFVNQAKVVTADMIVGNGVVHVIDSVLNPAAPELTPDATAATPAIGFEGATAGEAPFTENVVLGGEENEVEEVEASASLTSFQMSASLMTFTIGVALFFNC</sequence>
<dbReference type="Gene3D" id="2.30.180.10">
    <property type="entry name" value="FAS1 domain"/>
    <property type="match status" value="2"/>
</dbReference>
<comment type="caution">
    <text evidence="2">The sequence shown here is derived from an EMBL/GenBank/DDBJ whole genome shotgun (WGS) entry which is preliminary data.</text>
</comment>
<protein>
    <submittedName>
        <fullName evidence="2">Beta-Ig-H3/fasciclin</fullName>
    </submittedName>
</protein>
<dbReference type="SMART" id="SM00554">
    <property type="entry name" value="FAS1"/>
    <property type="match status" value="2"/>
</dbReference>
<gene>
    <name evidence="2" type="ORF">MKZ38_004315</name>
</gene>
<dbReference type="InterPro" id="IPR000782">
    <property type="entry name" value="FAS1_domain"/>
</dbReference>
<feature type="domain" description="FAS1" evidence="1">
    <location>
        <begin position="165"/>
        <end position="295"/>
    </location>
</feature>